<sequence length="62" mass="7179">MIPNNIPTMHLIVTFSPANKNPYNATNIIDKILTIVYIRVVPYFLIKTMYKKNIIKLATNDK</sequence>
<reference evidence="1" key="2">
    <citation type="journal article" date="2018" name="Nat. Commun.">
        <title>Tailed giant Tupanvirus possesses the most complete translational apparatus of the known virosphere.</title>
        <authorList>
            <person name="Abrahao J."/>
            <person name="Silva L."/>
            <person name="Silva L.S."/>
            <person name="Khalil J.Y.B."/>
            <person name="Rodrigues R."/>
            <person name="Arantes T."/>
            <person name="Assis F."/>
            <person name="Boratto P."/>
            <person name="Andrade M."/>
            <person name="Kroon E.G."/>
            <person name="Ribeiro B."/>
            <person name="Bergier I."/>
            <person name="Seligmann H."/>
            <person name="Ghigo E."/>
            <person name="Colson P."/>
            <person name="Levasseur A."/>
            <person name="Kroemer G."/>
            <person name="Raoult D."/>
            <person name="La Scola B."/>
        </authorList>
    </citation>
    <scope>NUCLEOTIDE SEQUENCE [LARGE SCALE GENOMIC DNA]</scope>
    <source>
        <strain evidence="1">Deep ocean</strain>
    </source>
</reference>
<accession>A0A6N1NFT4</accession>
<name>A0A6N1NFT4_9VIRU</name>
<reference evidence="1" key="1">
    <citation type="submission" date="2017-06" db="EMBL/GenBank/DDBJ databases">
        <authorList>
            <person name="Assis F.L."/>
            <person name="Abrahao J.S."/>
            <person name="Silva L."/>
            <person name="Khalil J.B."/>
            <person name="Rodrigues R."/>
            <person name="Silva L.S."/>
            <person name="Boratto P."/>
            <person name="Andrade M."/>
            <person name="Kroon E.G."/>
            <person name="Ribeiro B."/>
            <person name="Bergier I."/>
            <person name="Seligmann H."/>
            <person name="Ghigo E."/>
            <person name="Colson P."/>
            <person name="Levasseur A."/>
            <person name="Raoult D."/>
            <person name="Scola B.L."/>
        </authorList>
    </citation>
    <scope>NUCLEOTIDE SEQUENCE</scope>
    <source>
        <strain evidence="1">Deep ocean</strain>
    </source>
</reference>
<dbReference type="RefSeq" id="YP_010780720.1">
    <property type="nucleotide sequence ID" value="NC_075038.1"/>
</dbReference>
<dbReference type="GeneID" id="80517411"/>
<evidence type="ECO:0000313" key="1">
    <source>
        <dbReference type="EMBL" id="QKU34105.1"/>
    </source>
</evidence>
<proteinExistence type="predicted"/>
<organism evidence="1">
    <name type="scientific">Tupanvirus deep ocean</name>
    <dbReference type="NCBI Taxonomy" id="2126984"/>
    <lineage>
        <taxon>Viruses</taxon>
        <taxon>Varidnaviria</taxon>
        <taxon>Bamfordvirae</taxon>
        <taxon>Nucleocytoviricota</taxon>
        <taxon>Megaviricetes</taxon>
        <taxon>Imitervirales</taxon>
        <taxon>Mimiviridae</taxon>
        <taxon>Megamimivirinae</taxon>
        <taxon>Tupanvirus</taxon>
        <taxon>Tupanvirus altamarinense</taxon>
    </lineage>
</organism>
<dbReference type="KEGG" id="vg:80517411"/>
<dbReference type="EMBL" id="MF405918">
    <property type="protein sequence ID" value="QKU34105.1"/>
    <property type="molecule type" value="Genomic_DNA"/>
</dbReference>
<protein>
    <submittedName>
        <fullName evidence="1">Putative ORFan</fullName>
    </submittedName>
</protein>